<reference evidence="2 3" key="1">
    <citation type="journal article" date="2020" name="Nat. Commun.">
        <title>Genome of Tripterygium wilfordii and identification of cytochrome P450 involved in triptolide biosynthesis.</title>
        <authorList>
            <person name="Tu L."/>
            <person name="Su P."/>
            <person name="Zhang Z."/>
            <person name="Gao L."/>
            <person name="Wang J."/>
            <person name="Hu T."/>
            <person name="Zhou J."/>
            <person name="Zhang Y."/>
            <person name="Zhao Y."/>
            <person name="Liu Y."/>
            <person name="Song Y."/>
            <person name="Tong Y."/>
            <person name="Lu Y."/>
            <person name="Yang J."/>
            <person name="Xu C."/>
            <person name="Jia M."/>
            <person name="Peters R.J."/>
            <person name="Huang L."/>
            <person name="Gao W."/>
        </authorList>
    </citation>
    <scope>NUCLEOTIDE SEQUENCE [LARGE SCALE GENOMIC DNA]</scope>
    <source>
        <strain evidence="3">cv. XIE 37</strain>
        <tissue evidence="2">Leaf</tissue>
    </source>
</reference>
<dbReference type="InParanoid" id="A0A7J7C4K8"/>
<protein>
    <submittedName>
        <fullName evidence="2">Uncharacterized protein</fullName>
    </submittedName>
</protein>
<gene>
    <name evidence="2" type="ORF">HS088_TW21G01211</name>
</gene>
<sequence>MTLSLNPPLIEGIKCENRRNDVPDKSTKEDGKENEEEDEVDDADFNPFLKETASPEASSSLSSEIEGLDGAVVDSNANPDP</sequence>
<evidence type="ECO:0000313" key="2">
    <source>
        <dbReference type="EMBL" id="KAF5729054.1"/>
    </source>
</evidence>
<dbReference type="AlphaFoldDB" id="A0A7J7C4K8"/>
<feature type="compositionally biased region" description="Acidic residues" evidence="1">
    <location>
        <begin position="32"/>
        <end position="44"/>
    </location>
</feature>
<feature type="region of interest" description="Disordered" evidence="1">
    <location>
        <begin position="1"/>
        <end position="81"/>
    </location>
</feature>
<dbReference type="EMBL" id="JAAARO010000021">
    <property type="protein sequence ID" value="KAF5729054.1"/>
    <property type="molecule type" value="Genomic_DNA"/>
</dbReference>
<feature type="compositionally biased region" description="Low complexity" evidence="1">
    <location>
        <begin position="51"/>
        <end position="65"/>
    </location>
</feature>
<comment type="caution">
    <text evidence="2">The sequence shown here is derived from an EMBL/GenBank/DDBJ whole genome shotgun (WGS) entry which is preliminary data.</text>
</comment>
<proteinExistence type="predicted"/>
<keyword evidence="3" id="KW-1185">Reference proteome</keyword>
<accession>A0A7J7C4K8</accession>
<evidence type="ECO:0000256" key="1">
    <source>
        <dbReference type="SAM" id="MobiDB-lite"/>
    </source>
</evidence>
<dbReference type="Proteomes" id="UP000593562">
    <property type="component" value="Unassembled WGS sequence"/>
</dbReference>
<name>A0A7J7C4K8_TRIWF</name>
<feature type="compositionally biased region" description="Basic and acidic residues" evidence="1">
    <location>
        <begin position="13"/>
        <end position="31"/>
    </location>
</feature>
<evidence type="ECO:0000313" key="3">
    <source>
        <dbReference type="Proteomes" id="UP000593562"/>
    </source>
</evidence>
<organism evidence="2 3">
    <name type="scientific">Tripterygium wilfordii</name>
    <name type="common">Thunder God vine</name>
    <dbReference type="NCBI Taxonomy" id="458696"/>
    <lineage>
        <taxon>Eukaryota</taxon>
        <taxon>Viridiplantae</taxon>
        <taxon>Streptophyta</taxon>
        <taxon>Embryophyta</taxon>
        <taxon>Tracheophyta</taxon>
        <taxon>Spermatophyta</taxon>
        <taxon>Magnoliopsida</taxon>
        <taxon>eudicotyledons</taxon>
        <taxon>Gunneridae</taxon>
        <taxon>Pentapetalae</taxon>
        <taxon>rosids</taxon>
        <taxon>fabids</taxon>
        <taxon>Celastrales</taxon>
        <taxon>Celastraceae</taxon>
        <taxon>Tripterygium</taxon>
    </lineage>
</organism>